<sequence length="131" mass="13924">MSSKNRHLLPFRSPAVLILWADALFEAVLAAACFALASNLAGWFGLPRETFWVLGGAFALASAGLGWMAWQRAIGWLPGVATANAATGAALWGLAPFAWGGFSPEGRWLASAVANACLLIGVTQWLAWRRP</sequence>
<evidence type="ECO:0008006" key="4">
    <source>
        <dbReference type="Google" id="ProtNLM"/>
    </source>
</evidence>
<protein>
    <recommendedName>
        <fullName evidence="4">DUF2568 domain-containing protein</fullName>
    </recommendedName>
</protein>
<keyword evidence="1" id="KW-0812">Transmembrane</keyword>
<feature type="transmembrane region" description="Helical" evidence="1">
    <location>
        <begin position="108"/>
        <end position="128"/>
    </location>
</feature>
<dbReference type="Proteomes" id="UP001212803">
    <property type="component" value="Chromosome"/>
</dbReference>
<name>A0ABY7M2E9_9CHLR</name>
<gene>
    <name evidence="2" type="ORF">O0235_08665</name>
</gene>
<keyword evidence="3" id="KW-1185">Reference proteome</keyword>
<accession>A0ABY7M2E9</accession>
<evidence type="ECO:0000313" key="3">
    <source>
        <dbReference type="Proteomes" id="UP001212803"/>
    </source>
</evidence>
<dbReference type="RefSeq" id="WP_270055394.1">
    <property type="nucleotide sequence ID" value="NZ_CP115149.1"/>
</dbReference>
<proteinExistence type="predicted"/>
<feature type="transmembrane region" description="Helical" evidence="1">
    <location>
        <begin position="50"/>
        <end position="70"/>
    </location>
</feature>
<organism evidence="2 3">
    <name type="scientific">Tepidiforma flava</name>
    <dbReference type="NCBI Taxonomy" id="3004094"/>
    <lineage>
        <taxon>Bacteria</taxon>
        <taxon>Bacillati</taxon>
        <taxon>Chloroflexota</taxon>
        <taxon>Tepidiformia</taxon>
        <taxon>Tepidiformales</taxon>
        <taxon>Tepidiformaceae</taxon>
        <taxon>Tepidiforma</taxon>
    </lineage>
</organism>
<keyword evidence="1" id="KW-1133">Transmembrane helix</keyword>
<evidence type="ECO:0000313" key="2">
    <source>
        <dbReference type="EMBL" id="WBL34866.1"/>
    </source>
</evidence>
<feature type="transmembrane region" description="Helical" evidence="1">
    <location>
        <begin position="16"/>
        <end position="38"/>
    </location>
</feature>
<keyword evidence="1" id="KW-0472">Membrane</keyword>
<dbReference type="EMBL" id="CP115149">
    <property type="protein sequence ID" value="WBL34866.1"/>
    <property type="molecule type" value="Genomic_DNA"/>
</dbReference>
<feature type="transmembrane region" description="Helical" evidence="1">
    <location>
        <begin position="82"/>
        <end position="102"/>
    </location>
</feature>
<reference evidence="2 3" key="1">
    <citation type="journal article" date="2023" name="ISME J.">
        <title>Thermophilic Dehalococcoidia with unusual traits shed light on an unexpected past.</title>
        <authorList>
            <person name="Palmer M."/>
            <person name="Covington J.K."/>
            <person name="Zhou E.M."/>
            <person name="Thomas S.C."/>
            <person name="Habib N."/>
            <person name="Seymour C.O."/>
            <person name="Lai D."/>
            <person name="Johnston J."/>
            <person name="Hashimi A."/>
            <person name="Jiao J.Y."/>
            <person name="Muok A.R."/>
            <person name="Liu L."/>
            <person name="Xian W.D."/>
            <person name="Zhi X.Y."/>
            <person name="Li M.M."/>
            <person name="Silva L.P."/>
            <person name="Bowen B.P."/>
            <person name="Louie K."/>
            <person name="Briegel A."/>
            <person name="Pett-Ridge J."/>
            <person name="Weber P.K."/>
            <person name="Tocheva E.I."/>
            <person name="Woyke T."/>
            <person name="Northen T.R."/>
            <person name="Mayali X."/>
            <person name="Li W.J."/>
            <person name="Hedlund B.P."/>
        </authorList>
    </citation>
    <scope>NUCLEOTIDE SEQUENCE [LARGE SCALE GENOMIC DNA]</scope>
    <source>
        <strain evidence="2 3">YIM 72310</strain>
    </source>
</reference>
<evidence type="ECO:0000256" key="1">
    <source>
        <dbReference type="SAM" id="Phobius"/>
    </source>
</evidence>